<dbReference type="InterPro" id="IPR036397">
    <property type="entry name" value="RNaseH_sf"/>
</dbReference>
<dbReference type="InterPro" id="IPR001584">
    <property type="entry name" value="Integrase_cat-core"/>
</dbReference>
<dbReference type="InterPro" id="IPR050900">
    <property type="entry name" value="Transposase_IS3/IS150/IS904"/>
</dbReference>
<dbReference type="SUPFAM" id="SSF53098">
    <property type="entry name" value="Ribonuclease H-like"/>
    <property type="match status" value="1"/>
</dbReference>
<gene>
    <name evidence="2" type="ORF">A2690_00160</name>
</gene>
<organism evidence="2 3">
    <name type="scientific">Candidatus Roizmanbacteria bacterium RIFCSPHIGHO2_01_FULL_39_12b</name>
    <dbReference type="NCBI Taxonomy" id="1802030"/>
    <lineage>
        <taxon>Bacteria</taxon>
        <taxon>Candidatus Roizmaniibacteriota</taxon>
    </lineage>
</organism>
<dbReference type="InterPro" id="IPR025948">
    <property type="entry name" value="HTH-like_dom"/>
</dbReference>
<dbReference type="Proteomes" id="UP000178372">
    <property type="component" value="Unassembled WGS sequence"/>
</dbReference>
<evidence type="ECO:0000313" key="2">
    <source>
        <dbReference type="EMBL" id="OGK17393.1"/>
    </source>
</evidence>
<dbReference type="AlphaFoldDB" id="A0A1F7GET4"/>
<dbReference type="PROSITE" id="PS50994">
    <property type="entry name" value="INTEGRASE"/>
    <property type="match status" value="1"/>
</dbReference>
<comment type="caution">
    <text evidence="2">The sequence shown here is derived from an EMBL/GenBank/DDBJ whole genome shotgun (WGS) entry which is preliminary data.</text>
</comment>
<evidence type="ECO:0000259" key="1">
    <source>
        <dbReference type="PROSITE" id="PS50994"/>
    </source>
</evidence>
<dbReference type="Pfam" id="PF13276">
    <property type="entry name" value="HTH_21"/>
    <property type="match status" value="1"/>
</dbReference>
<dbReference type="Pfam" id="PF00665">
    <property type="entry name" value="rve"/>
    <property type="match status" value="1"/>
</dbReference>
<dbReference type="PANTHER" id="PTHR46889:SF4">
    <property type="entry name" value="TRANSPOSASE INSO FOR INSERTION SEQUENCE ELEMENT IS911B-RELATED"/>
    <property type="match status" value="1"/>
</dbReference>
<proteinExistence type="predicted"/>
<dbReference type="InterPro" id="IPR048020">
    <property type="entry name" value="Transpos_IS3"/>
</dbReference>
<dbReference type="NCBIfam" id="NF033516">
    <property type="entry name" value="transpos_IS3"/>
    <property type="match status" value="1"/>
</dbReference>
<evidence type="ECO:0000313" key="3">
    <source>
        <dbReference type="Proteomes" id="UP000178372"/>
    </source>
</evidence>
<name>A0A1F7GET4_9BACT</name>
<protein>
    <recommendedName>
        <fullName evidence="1">Integrase catalytic domain-containing protein</fullName>
    </recommendedName>
</protein>
<dbReference type="EMBL" id="MFZF01000001">
    <property type="protein sequence ID" value="OGK17393.1"/>
    <property type="molecule type" value="Genomic_DNA"/>
</dbReference>
<dbReference type="GO" id="GO:0015074">
    <property type="term" value="P:DNA integration"/>
    <property type="evidence" value="ECO:0007669"/>
    <property type="project" value="InterPro"/>
</dbReference>
<dbReference type="GO" id="GO:0003676">
    <property type="term" value="F:nucleic acid binding"/>
    <property type="evidence" value="ECO:0007669"/>
    <property type="project" value="InterPro"/>
</dbReference>
<sequence>MRSLNNDVNFLCELTRVSRSGYYKWLRHADELDKDHKDYLKVKKIFDDGKGKYGWRSIKMRLKSMNHKKIQRIMKKYDLVARVRRKNPYKQMIKKSLEHRIFPNKLLREFDQNVPFKVFCTDITYVPFQNRFAYLSVIKDIATGEVVAWNVSLSLEVALVTKTVENMQLESYESIMIHSDQGFHYTNPTYIKIVKELKMTQSMSGKGKCIDNAPIESFFGHMKDELDYASCKSLSELQLAIEEYMRYYNNERKQWTRNKMSPVEYRKYLLKKQ</sequence>
<dbReference type="InterPro" id="IPR012337">
    <property type="entry name" value="RNaseH-like_sf"/>
</dbReference>
<feature type="domain" description="Integrase catalytic" evidence="1">
    <location>
        <begin position="111"/>
        <end position="270"/>
    </location>
</feature>
<dbReference type="Pfam" id="PF13333">
    <property type="entry name" value="rve_2"/>
    <property type="match status" value="1"/>
</dbReference>
<dbReference type="PANTHER" id="PTHR46889">
    <property type="entry name" value="TRANSPOSASE INSF FOR INSERTION SEQUENCE IS3B-RELATED"/>
    <property type="match status" value="1"/>
</dbReference>
<accession>A0A1F7GET4</accession>
<reference evidence="2 3" key="1">
    <citation type="journal article" date="2016" name="Nat. Commun.">
        <title>Thousands of microbial genomes shed light on interconnected biogeochemical processes in an aquifer system.</title>
        <authorList>
            <person name="Anantharaman K."/>
            <person name="Brown C.T."/>
            <person name="Hug L.A."/>
            <person name="Sharon I."/>
            <person name="Castelle C.J."/>
            <person name="Probst A.J."/>
            <person name="Thomas B.C."/>
            <person name="Singh A."/>
            <person name="Wilkins M.J."/>
            <person name="Karaoz U."/>
            <person name="Brodie E.L."/>
            <person name="Williams K.H."/>
            <person name="Hubbard S.S."/>
            <person name="Banfield J.F."/>
        </authorList>
    </citation>
    <scope>NUCLEOTIDE SEQUENCE [LARGE SCALE GENOMIC DNA]</scope>
</reference>
<dbReference type="Gene3D" id="3.30.420.10">
    <property type="entry name" value="Ribonuclease H-like superfamily/Ribonuclease H"/>
    <property type="match status" value="1"/>
</dbReference>